<dbReference type="Pfam" id="PF05721">
    <property type="entry name" value="PhyH"/>
    <property type="match status" value="1"/>
</dbReference>
<dbReference type="PANTHER" id="PTHR20883">
    <property type="entry name" value="PHYTANOYL-COA DIOXYGENASE DOMAIN CONTAINING 1"/>
    <property type="match status" value="1"/>
</dbReference>
<protein>
    <submittedName>
        <fullName evidence="2">Phytanoyl-CoA dioxygenase family protein</fullName>
    </submittedName>
</protein>
<dbReference type="SUPFAM" id="SSF51197">
    <property type="entry name" value="Clavaminate synthase-like"/>
    <property type="match status" value="1"/>
</dbReference>
<proteinExistence type="predicted"/>
<dbReference type="InterPro" id="IPR008775">
    <property type="entry name" value="Phytyl_CoA_dOase-like"/>
</dbReference>
<name>A0ABT7EH41_9GAMM</name>
<keyword evidence="2" id="KW-0223">Dioxygenase</keyword>
<reference evidence="2 3" key="1">
    <citation type="submission" date="2023-05" db="EMBL/GenBank/DDBJ databases">
        <title>Pseudoalteromonas ardens sp. nov., Pseudoalteromonas obscura sp. nov., and Pseudoalteromonas umbrosa sp. nov., isolated from the coral Montipora capitata.</title>
        <authorList>
            <person name="Thomas E.M."/>
            <person name="Smith E.M."/>
            <person name="Papke E."/>
            <person name="Shlafstein M.D."/>
            <person name="Oline D.K."/>
            <person name="Videau P."/>
            <person name="Saw J.H."/>
            <person name="Strangman W.K."/>
            <person name="Ushijima B."/>
        </authorList>
    </citation>
    <scope>NUCLEOTIDE SEQUENCE [LARGE SCALE GENOMIC DNA]</scope>
    <source>
        <strain evidence="2 3">P94</strain>
    </source>
</reference>
<organism evidence="2 3">
    <name type="scientific">Pseudoalteromonas obscura</name>
    <dbReference type="NCBI Taxonomy" id="3048491"/>
    <lineage>
        <taxon>Bacteria</taxon>
        <taxon>Pseudomonadati</taxon>
        <taxon>Pseudomonadota</taxon>
        <taxon>Gammaproteobacteria</taxon>
        <taxon>Alteromonadales</taxon>
        <taxon>Pseudoalteromonadaceae</taxon>
        <taxon>Pseudoalteromonas</taxon>
    </lineage>
</organism>
<dbReference type="Gene3D" id="2.60.120.620">
    <property type="entry name" value="q2cbj1_9rhob like domain"/>
    <property type="match status" value="1"/>
</dbReference>
<evidence type="ECO:0000256" key="1">
    <source>
        <dbReference type="ARBA" id="ARBA00001954"/>
    </source>
</evidence>
<comment type="caution">
    <text evidence="2">The sequence shown here is derived from an EMBL/GenBank/DDBJ whole genome shotgun (WGS) entry which is preliminary data.</text>
</comment>
<keyword evidence="3" id="KW-1185">Reference proteome</keyword>
<evidence type="ECO:0000313" key="3">
    <source>
        <dbReference type="Proteomes" id="UP001231915"/>
    </source>
</evidence>
<sequence length="255" mass="28823">MNLEVLNVKDSGFSKLGPVFSETEINQISKAVSEYSKKFSEGVVFEKGTDTIRAIHGPHLYDSFFRDIAQDKRLVSFAQKVLGEQVYVHQFKINQKLAFEGANWPWHQDFIYWQEFDHIEQPNMVNIAIPLDEVNMLNGPLCIVLGSHKLGNVSESVSDNSRNVWQENVSSNLTFQVKKSFMQDVLSDGEYEFVTCAAGEGFAFDPQVIHASSNNMSASDRRIMIITYNAVSNVPKKLSSRPDFLSARSFEPIDV</sequence>
<dbReference type="PANTHER" id="PTHR20883:SF48">
    <property type="entry name" value="ECTOINE DIOXYGENASE"/>
    <property type="match status" value="1"/>
</dbReference>
<gene>
    <name evidence="2" type="ORF">QNM18_04635</name>
</gene>
<accession>A0ABT7EH41</accession>
<dbReference type="Proteomes" id="UP001231915">
    <property type="component" value="Unassembled WGS sequence"/>
</dbReference>
<keyword evidence="2" id="KW-0560">Oxidoreductase</keyword>
<evidence type="ECO:0000313" key="2">
    <source>
        <dbReference type="EMBL" id="MDK2594351.1"/>
    </source>
</evidence>
<comment type="cofactor">
    <cofactor evidence="1">
        <name>Fe(2+)</name>
        <dbReference type="ChEBI" id="CHEBI:29033"/>
    </cofactor>
</comment>
<dbReference type="RefSeq" id="WP_284136508.1">
    <property type="nucleotide sequence ID" value="NZ_JASJUT010000002.1"/>
</dbReference>
<dbReference type="EMBL" id="JASJUT010000002">
    <property type="protein sequence ID" value="MDK2594351.1"/>
    <property type="molecule type" value="Genomic_DNA"/>
</dbReference>
<dbReference type="GO" id="GO:0051213">
    <property type="term" value="F:dioxygenase activity"/>
    <property type="evidence" value="ECO:0007669"/>
    <property type="project" value="UniProtKB-KW"/>
</dbReference>